<reference evidence="2" key="1">
    <citation type="journal article" date="2023" name="G3 (Bethesda)">
        <title>A reference genome for the long-term kleptoplast-retaining sea slug Elysia crispata morphotype clarki.</title>
        <authorList>
            <person name="Eastman K.E."/>
            <person name="Pendleton A.L."/>
            <person name="Shaikh M.A."/>
            <person name="Suttiyut T."/>
            <person name="Ogas R."/>
            <person name="Tomko P."/>
            <person name="Gavelis G."/>
            <person name="Widhalm J.R."/>
            <person name="Wisecaver J.H."/>
        </authorList>
    </citation>
    <scope>NUCLEOTIDE SEQUENCE</scope>
    <source>
        <strain evidence="2">ECLA1</strain>
    </source>
</reference>
<feature type="non-terminal residue" evidence="2">
    <location>
        <position position="151"/>
    </location>
</feature>
<dbReference type="InterPro" id="IPR003609">
    <property type="entry name" value="Pan_app"/>
</dbReference>
<dbReference type="CDD" id="cd00037">
    <property type="entry name" value="CLECT"/>
    <property type="match status" value="1"/>
</dbReference>
<dbReference type="Proteomes" id="UP001283361">
    <property type="component" value="Unassembled WGS sequence"/>
</dbReference>
<sequence>FYWLLKRTKPPAEMWRPSEPTMNAKCARITCPEDGSAASECRLADKSCAYKFGFICEKDPMPLSNHTFIHVSQLDIPESPWCRMTSSRVSSRVECAFHCKFQQRSGLCGAFIYDSTLTEPCVMYSTDSSYTEAITGEQYAQLYIAMPVWRC</sequence>
<feature type="domain" description="Apple" evidence="1">
    <location>
        <begin position="56"/>
        <end position="147"/>
    </location>
</feature>
<organism evidence="2 3">
    <name type="scientific">Elysia crispata</name>
    <name type="common">lettuce slug</name>
    <dbReference type="NCBI Taxonomy" id="231223"/>
    <lineage>
        <taxon>Eukaryota</taxon>
        <taxon>Metazoa</taxon>
        <taxon>Spiralia</taxon>
        <taxon>Lophotrochozoa</taxon>
        <taxon>Mollusca</taxon>
        <taxon>Gastropoda</taxon>
        <taxon>Heterobranchia</taxon>
        <taxon>Euthyneura</taxon>
        <taxon>Panpulmonata</taxon>
        <taxon>Sacoglossa</taxon>
        <taxon>Placobranchoidea</taxon>
        <taxon>Plakobranchidae</taxon>
        <taxon>Elysia</taxon>
    </lineage>
</organism>
<comment type="caution">
    <text evidence="2">The sequence shown here is derived from an EMBL/GenBank/DDBJ whole genome shotgun (WGS) entry which is preliminary data.</text>
</comment>
<gene>
    <name evidence="2" type="ORF">RRG08_003196</name>
</gene>
<keyword evidence="3" id="KW-1185">Reference proteome</keyword>
<dbReference type="EMBL" id="JAWDGP010002192">
    <property type="protein sequence ID" value="KAK3784805.1"/>
    <property type="molecule type" value="Genomic_DNA"/>
</dbReference>
<name>A0AAE1ABD0_9GAST</name>
<evidence type="ECO:0000313" key="3">
    <source>
        <dbReference type="Proteomes" id="UP001283361"/>
    </source>
</evidence>
<evidence type="ECO:0000313" key="2">
    <source>
        <dbReference type="EMBL" id="KAK3784805.1"/>
    </source>
</evidence>
<accession>A0AAE1ABD0</accession>
<dbReference type="AlphaFoldDB" id="A0AAE1ABD0"/>
<protein>
    <recommendedName>
        <fullName evidence="1">Apple domain-containing protein</fullName>
    </recommendedName>
</protein>
<evidence type="ECO:0000259" key="1">
    <source>
        <dbReference type="PROSITE" id="PS50948"/>
    </source>
</evidence>
<proteinExistence type="predicted"/>
<dbReference type="PROSITE" id="PS50948">
    <property type="entry name" value="PAN"/>
    <property type="match status" value="1"/>
</dbReference>
<dbReference type="InterPro" id="IPR016187">
    <property type="entry name" value="CTDL_fold"/>
</dbReference>
<dbReference type="SUPFAM" id="SSF56436">
    <property type="entry name" value="C-type lectin-like"/>
    <property type="match status" value="1"/>
</dbReference>